<dbReference type="InterPro" id="IPR011528">
    <property type="entry name" value="NERD"/>
</dbReference>
<sequence>MTTPRSREQAIVTLHPPTAPRHVGPEPSARSTAVPPVAFPDDSSPPFIRSLGFAAFRLLRPRPEPATEPPLRPLTDRCAAQAVMAEALSVQEGVPLRSWWGRLTGADPLSAESRPWVRGAEGELWVGELLDRLGPEWTVLHSVPVGAGASDIDHVLVGPAGVFTLNTKHHAGQDVWLGEHLLMVAGQRTHHLRHARHEAARAAKRLGAAVGEPVHVTPVIVLVAPKELTVRQRPADVQVLTDQRLLRWLRRRRAVLTADQVARLEVAAVRPETWHDAPGPAEDPVTLRERFTALQESVRAARLRRALWRFGGPAAAVLFFGSEPVRAVLSGL</sequence>
<accession>A0ABQ0X441</accession>
<keyword evidence="4" id="KW-1185">Reference proteome</keyword>
<dbReference type="Pfam" id="PF08378">
    <property type="entry name" value="NERD"/>
    <property type="match status" value="1"/>
</dbReference>
<organism evidence="3 4">
    <name type="scientific">Kocuria flava</name>
    <dbReference type="NCBI Taxonomy" id="446860"/>
    <lineage>
        <taxon>Bacteria</taxon>
        <taxon>Bacillati</taxon>
        <taxon>Actinomycetota</taxon>
        <taxon>Actinomycetes</taxon>
        <taxon>Micrococcales</taxon>
        <taxon>Micrococcaceae</taxon>
        <taxon>Kocuria</taxon>
    </lineage>
</organism>
<reference evidence="3 4" key="1">
    <citation type="submission" date="2019-07" db="EMBL/GenBank/DDBJ databases">
        <title>Whole genome shotgun sequence of Kocuria flava NBRC 107626.</title>
        <authorList>
            <person name="Hosoyama A."/>
            <person name="Uohara A."/>
            <person name="Ohji S."/>
            <person name="Ichikawa N."/>
        </authorList>
    </citation>
    <scope>NUCLEOTIDE SEQUENCE [LARGE SCALE GENOMIC DNA]</scope>
    <source>
        <strain evidence="3 4">NBRC 107626</strain>
    </source>
</reference>
<evidence type="ECO:0000313" key="3">
    <source>
        <dbReference type="EMBL" id="GEO91423.1"/>
    </source>
</evidence>
<feature type="domain" description="NERD" evidence="2">
    <location>
        <begin position="118"/>
        <end position="229"/>
    </location>
</feature>
<gene>
    <name evidence="3" type="ORF">KFL01_07290</name>
</gene>
<evidence type="ECO:0000259" key="2">
    <source>
        <dbReference type="PROSITE" id="PS50965"/>
    </source>
</evidence>
<name>A0ABQ0X441_9MICC</name>
<proteinExistence type="predicted"/>
<evidence type="ECO:0000313" key="4">
    <source>
        <dbReference type="Proteomes" id="UP000321155"/>
    </source>
</evidence>
<feature type="region of interest" description="Disordered" evidence="1">
    <location>
        <begin position="1"/>
        <end position="38"/>
    </location>
</feature>
<evidence type="ECO:0000256" key="1">
    <source>
        <dbReference type="SAM" id="MobiDB-lite"/>
    </source>
</evidence>
<dbReference type="PROSITE" id="PS50965">
    <property type="entry name" value="NERD"/>
    <property type="match status" value="1"/>
</dbReference>
<dbReference type="EMBL" id="BJZR01000012">
    <property type="protein sequence ID" value="GEO91423.1"/>
    <property type="molecule type" value="Genomic_DNA"/>
</dbReference>
<comment type="caution">
    <text evidence="3">The sequence shown here is derived from an EMBL/GenBank/DDBJ whole genome shotgun (WGS) entry which is preliminary data.</text>
</comment>
<protein>
    <recommendedName>
        <fullName evidence="2">NERD domain-containing protein</fullName>
    </recommendedName>
</protein>
<dbReference type="Proteomes" id="UP000321155">
    <property type="component" value="Unassembled WGS sequence"/>
</dbReference>